<accession>A0AAF3FCJ4</accession>
<protein>
    <submittedName>
        <fullName evidence="3">Uncharacterized protein</fullName>
    </submittedName>
</protein>
<reference evidence="3" key="1">
    <citation type="submission" date="2024-02" db="UniProtKB">
        <authorList>
            <consortium name="WormBaseParasite"/>
        </authorList>
    </citation>
    <scope>IDENTIFICATION</scope>
</reference>
<sequence length="227" mass="26384">MAFYDKEHLRNLNVVNRDHDSLTGNQRTSVKDVDDFLVQEDKLRAEFHENTKVITKGQKIIGEYTALNGLVPKIETAHQRSSEQIKKLKSHLEEERKCVSDAYKKCAIDDRSQAEALEALKIRWEEQMEKIDNALEEHRPIDLEEGREKYASLVAKSELTGVALESLDDMAKEFLALKMELKKQTEQKQEAKERERKIAEETAFLKERIITECPQLADLLEQFLNRN</sequence>
<dbReference type="WBParaSite" id="MBELARI_LOCUS4658">
    <property type="protein sequence ID" value="MBELARI_LOCUS4658"/>
    <property type="gene ID" value="MBELARI_LOCUS4658"/>
</dbReference>
<keyword evidence="1" id="KW-0175">Coiled coil</keyword>
<evidence type="ECO:0000313" key="3">
    <source>
        <dbReference type="WBParaSite" id="MBELARI_LOCUS4658"/>
    </source>
</evidence>
<evidence type="ECO:0000256" key="1">
    <source>
        <dbReference type="SAM" id="Coils"/>
    </source>
</evidence>
<feature type="coiled-coil region" evidence="1">
    <location>
        <begin position="164"/>
        <end position="208"/>
    </location>
</feature>
<evidence type="ECO:0000313" key="2">
    <source>
        <dbReference type="Proteomes" id="UP000887575"/>
    </source>
</evidence>
<proteinExistence type="predicted"/>
<name>A0AAF3FCJ4_9BILA</name>
<dbReference type="AlphaFoldDB" id="A0AAF3FCJ4"/>
<organism evidence="2 3">
    <name type="scientific">Mesorhabditis belari</name>
    <dbReference type="NCBI Taxonomy" id="2138241"/>
    <lineage>
        <taxon>Eukaryota</taxon>
        <taxon>Metazoa</taxon>
        <taxon>Ecdysozoa</taxon>
        <taxon>Nematoda</taxon>
        <taxon>Chromadorea</taxon>
        <taxon>Rhabditida</taxon>
        <taxon>Rhabditina</taxon>
        <taxon>Rhabditomorpha</taxon>
        <taxon>Rhabditoidea</taxon>
        <taxon>Rhabditidae</taxon>
        <taxon>Mesorhabditinae</taxon>
        <taxon>Mesorhabditis</taxon>
    </lineage>
</organism>
<dbReference type="Proteomes" id="UP000887575">
    <property type="component" value="Unassembled WGS sequence"/>
</dbReference>
<keyword evidence="2" id="KW-1185">Reference proteome</keyword>